<dbReference type="FunFam" id="1.20.1090.10:FF:000001">
    <property type="entry name" value="Aldehyde-alcohol dehydrogenase"/>
    <property type="match status" value="1"/>
</dbReference>
<dbReference type="InterPro" id="IPR018211">
    <property type="entry name" value="ADH_Fe_CS"/>
</dbReference>
<comment type="catalytic activity">
    <reaction evidence="5">
        <text>a secondary alcohol + NAD(+) = a ketone + NADH + H(+)</text>
        <dbReference type="Rhea" id="RHEA:10740"/>
        <dbReference type="ChEBI" id="CHEBI:15378"/>
        <dbReference type="ChEBI" id="CHEBI:17087"/>
        <dbReference type="ChEBI" id="CHEBI:35681"/>
        <dbReference type="ChEBI" id="CHEBI:57540"/>
        <dbReference type="ChEBI" id="CHEBI:57945"/>
        <dbReference type="EC" id="1.1.1.1"/>
    </reaction>
</comment>
<dbReference type="PANTHER" id="PTHR11496">
    <property type="entry name" value="ALCOHOL DEHYDROGENASE"/>
    <property type="match status" value="1"/>
</dbReference>
<dbReference type="Gene3D" id="3.40.50.1970">
    <property type="match status" value="1"/>
</dbReference>
<feature type="domain" description="Fe-containing alcohol dehydrogenase-like C-terminal" evidence="10">
    <location>
        <begin position="195"/>
        <end position="381"/>
    </location>
</feature>
<dbReference type="InterPro" id="IPR001670">
    <property type="entry name" value="ADH_Fe/GldA"/>
</dbReference>
<dbReference type="GO" id="GO:0004022">
    <property type="term" value="F:alcohol dehydrogenase (NAD+) activity"/>
    <property type="evidence" value="ECO:0007669"/>
    <property type="project" value="UniProtKB-EC"/>
</dbReference>
<evidence type="ECO:0000256" key="2">
    <source>
        <dbReference type="ARBA" id="ARBA00007358"/>
    </source>
</evidence>
<evidence type="ECO:0000256" key="7">
    <source>
        <dbReference type="ARBA" id="ARBA00074848"/>
    </source>
</evidence>
<name>A0A2W5MMX2_ANCNO</name>
<dbReference type="PANTHER" id="PTHR11496:SF102">
    <property type="entry name" value="ALCOHOL DEHYDROGENASE 4"/>
    <property type="match status" value="1"/>
</dbReference>
<gene>
    <name evidence="11" type="ORF">DI565_01150</name>
</gene>
<dbReference type="SUPFAM" id="SSF56796">
    <property type="entry name" value="Dehydroquinate synthase-like"/>
    <property type="match status" value="1"/>
</dbReference>
<dbReference type="InterPro" id="IPR056798">
    <property type="entry name" value="ADH_Fe_C"/>
</dbReference>
<comment type="cofactor">
    <cofactor evidence="1">
        <name>Fe cation</name>
        <dbReference type="ChEBI" id="CHEBI:24875"/>
    </cofactor>
</comment>
<reference evidence="11 12" key="1">
    <citation type="submission" date="2017-08" db="EMBL/GenBank/DDBJ databases">
        <title>Infants hospitalized years apart are colonized by the same room-sourced microbial strains.</title>
        <authorList>
            <person name="Brooks B."/>
            <person name="Olm M.R."/>
            <person name="Firek B.A."/>
            <person name="Baker R."/>
            <person name="Thomas B.C."/>
            <person name="Morowitz M.J."/>
            <person name="Banfield J.F."/>
        </authorList>
    </citation>
    <scope>NUCLEOTIDE SEQUENCE [LARGE SCALE GENOMIC DNA]</scope>
    <source>
        <strain evidence="11">S2_005_003_R2_43</strain>
    </source>
</reference>
<dbReference type="GO" id="GO:0046872">
    <property type="term" value="F:metal ion binding"/>
    <property type="evidence" value="ECO:0007669"/>
    <property type="project" value="InterPro"/>
</dbReference>
<dbReference type="Pfam" id="PF25137">
    <property type="entry name" value="ADH_Fe_C"/>
    <property type="match status" value="1"/>
</dbReference>
<evidence type="ECO:0000256" key="8">
    <source>
        <dbReference type="ARBA" id="ARBA00076680"/>
    </source>
</evidence>
<sequence>MTALTSAWNYPTRVLFGPGRITDLASACATAGIKRPLLVTDAGLKDADITCRALDLLDGAGLKVTLFSEVKGNPTNANVEAGVAAFRAHEADGVVAFGGGSGLDVGKLVAFMVGQTRPVWDFEDVGDWWTRADASKIAPIVAVPTTAGTGSEVGRAAVVTNEETHEKKIIFHPKMLPAIVVSDPELTIGLPPKLTAWTGFDALAHCLEAFAAPGFHPMADGIAVNGARLIKTYLPRAVADGSDIEARANMLAAASMGAAAFQKGLGAIHSMSHPVGALYDTHHGLTNGVVMPYVFLANRPAIEERFARIAKSFDIDGGFDGFIEWILAFRAKLFVADTLAELGVDETKIDEMAEKAERDPSTGGNPLPFKAEDFASLFRASIRGDLDEARSLAQRWSKP</sequence>
<comment type="caution">
    <text evidence="11">The sequence shown here is derived from an EMBL/GenBank/DDBJ whole genome shotgun (WGS) entry which is preliminary data.</text>
</comment>
<dbReference type="CDD" id="cd14861">
    <property type="entry name" value="Fe-ADH-like"/>
    <property type="match status" value="1"/>
</dbReference>
<dbReference type="Pfam" id="PF00465">
    <property type="entry name" value="Fe-ADH"/>
    <property type="match status" value="1"/>
</dbReference>
<dbReference type="FunFam" id="3.40.50.1970:FF:000003">
    <property type="entry name" value="Alcohol dehydrogenase, iron-containing"/>
    <property type="match status" value="1"/>
</dbReference>
<comment type="similarity">
    <text evidence="2">Belongs to the iron-containing alcohol dehydrogenase family.</text>
</comment>
<keyword evidence="4" id="KW-0520">NAD</keyword>
<evidence type="ECO:0000259" key="9">
    <source>
        <dbReference type="Pfam" id="PF00465"/>
    </source>
</evidence>
<dbReference type="PROSITE" id="PS00060">
    <property type="entry name" value="ADH_IRON_2"/>
    <property type="match status" value="1"/>
</dbReference>
<organism evidence="11 12">
    <name type="scientific">Ancylobacter novellus</name>
    <name type="common">Thiobacillus novellus</name>
    <dbReference type="NCBI Taxonomy" id="921"/>
    <lineage>
        <taxon>Bacteria</taxon>
        <taxon>Pseudomonadati</taxon>
        <taxon>Pseudomonadota</taxon>
        <taxon>Alphaproteobacteria</taxon>
        <taxon>Hyphomicrobiales</taxon>
        <taxon>Xanthobacteraceae</taxon>
        <taxon>Ancylobacter</taxon>
    </lineage>
</organism>
<evidence type="ECO:0000313" key="11">
    <source>
        <dbReference type="EMBL" id="PZQ19033.1"/>
    </source>
</evidence>
<evidence type="ECO:0000256" key="5">
    <source>
        <dbReference type="ARBA" id="ARBA00049164"/>
    </source>
</evidence>
<feature type="domain" description="Alcohol dehydrogenase iron-type/glycerol dehydrogenase GldA" evidence="9">
    <location>
        <begin position="11"/>
        <end position="184"/>
    </location>
</feature>
<dbReference type="Proteomes" id="UP000249577">
    <property type="component" value="Unassembled WGS sequence"/>
</dbReference>
<dbReference type="PROSITE" id="PS00913">
    <property type="entry name" value="ADH_IRON_1"/>
    <property type="match status" value="1"/>
</dbReference>
<evidence type="ECO:0000313" key="12">
    <source>
        <dbReference type="Proteomes" id="UP000249577"/>
    </source>
</evidence>
<protein>
    <recommendedName>
        <fullName evidence="7">Alcohol dehydrogenase 2</fullName>
    </recommendedName>
    <alternativeName>
        <fullName evidence="8">Alcohol dehydrogenase II</fullName>
    </alternativeName>
</protein>
<dbReference type="Gene3D" id="1.20.1090.10">
    <property type="entry name" value="Dehydroquinate synthase-like - alpha domain"/>
    <property type="match status" value="1"/>
</dbReference>
<comment type="catalytic activity">
    <reaction evidence="6">
        <text>a primary alcohol + NAD(+) = an aldehyde + NADH + H(+)</text>
        <dbReference type="Rhea" id="RHEA:10736"/>
        <dbReference type="ChEBI" id="CHEBI:15378"/>
        <dbReference type="ChEBI" id="CHEBI:15734"/>
        <dbReference type="ChEBI" id="CHEBI:17478"/>
        <dbReference type="ChEBI" id="CHEBI:57540"/>
        <dbReference type="ChEBI" id="CHEBI:57945"/>
        <dbReference type="EC" id="1.1.1.1"/>
    </reaction>
</comment>
<keyword evidence="3" id="KW-0560">Oxidoreductase</keyword>
<evidence type="ECO:0000256" key="1">
    <source>
        <dbReference type="ARBA" id="ARBA00001962"/>
    </source>
</evidence>
<accession>A0A2W5MMX2</accession>
<proteinExistence type="inferred from homology"/>
<evidence type="ECO:0000256" key="3">
    <source>
        <dbReference type="ARBA" id="ARBA00023002"/>
    </source>
</evidence>
<evidence type="ECO:0000256" key="4">
    <source>
        <dbReference type="ARBA" id="ARBA00023027"/>
    </source>
</evidence>
<evidence type="ECO:0000259" key="10">
    <source>
        <dbReference type="Pfam" id="PF25137"/>
    </source>
</evidence>
<dbReference type="EMBL" id="QFPN01000001">
    <property type="protein sequence ID" value="PZQ19033.1"/>
    <property type="molecule type" value="Genomic_DNA"/>
</dbReference>
<dbReference type="AlphaFoldDB" id="A0A2W5MMX2"/>
<dbReference type="InterPro" id="IPR039697">
    <property type="entry name" value="Alcohol_dehydrogenase_Fe"/>
</dbReference>
<evidence type="ECO:0000256" key="6">
    <source>
        <dbReference type="ARBA" id="ARBA00049243"/>
    </source>
</evidence>